<dbReference type="Pfam" id="PF08843">
    <property type="entry name" value="AbiEii"/>
    <property type="match status" value="1"/>
</dbReference>
<dbReference type="Proteomes" id="UP000824976">
    <property type="component" value="Chromosome"/>
</dbReference>
<proteinExistence type="predicted"/>
<dbReference type="InterPro" id="IPR014942">
    <property type="entry name" value="AbiEii"/>
</dbReference>
<name>A0ABX8VZI1_9GAMM</name>
<reference evidence="1 2" key="1">
    <citation type="submission" date="2019-06" db="EMBL/GenBank/DDBJ databases">
        <title>Complete genome of Dickeya zeae PL65.</title>
        <authorList>
            <person name="Boluk G."/>
            <person name="Arif M."/>
        </authorList>
    </citation>
    <scope>NUCLEOTIDE SEQUENCE [LARGE SCALE GENOMIC DNA]</scope>
    <source>
        <strain evidence="1 2">PL65</strain>
    </source>
</reference>
<organism evidence="1 2">
    <name type="scientific">Dickeya zeae</name>
    <dbReference type="NCBI Taxonomy" id="204042"/>
    <lineage>
        <taxon>Bacteria</taxon>
        <taxon>Pseudomonadati</taxon>
        <taxon>Pseudomonadota</taxon>
        <taxon>Gammaproteobacteria</taxon>
        <taxon>Enterobacterales</taxon>
        <taxon>Pectobacteriaceae</taxon>
        <taxon>Dickeya</taxon>
    </lineage>
</organism>
<evidence type="ECO:0000313" key="1">
    <source>
        <dbReference type="EMBL" id="QYM93146.1"/>
    </source>
</evidence>
<evidence type="ECO:0000313" key="2">
    <source>
        <dbReference type="Proteomes" id="UP000824976"/>
    </source>
</evidence>
<dbReference type="RefSeq" id="WP_219952289.1">
    <property type="nucleotide sequence ID" value="NZ_CP040817.1"/>
</dbReference>
<accession>A0ABX8VZI1</accession>
<sequence>MDRQSHYYRQVQLLLRIIPFVARYDCFALKGGTAINLFFRDFPRLSVDIDLVFLPMMERNEALQTIKSNLNALASTIMSNIGNTRVVRSFQDKADALRLMVESDGVQIKIELSPVLRGTVYGPKVMPVSEAVEKELGFAEMTVVSFADLYAGKICAALDRQHPRDIFDVKQLLDNEGLSDDLRKALLVYIISHPRPIAELLRPNFKDISGVYDGEFRHMADQDIPLSDLEATREQLVTLINTSLTPQERAFLLSFKNRTPDWPLLGLSGIDQLPAIRWKLQNLAHMPPEKHADAYNRLKGILRM</sequence>
<dbReference type="GO" id="GO:0016740">
    <property type="term" value="F:transferase activity"/>
    <property type="evidence" value="ECO:0007669"/>
    <property type="project" value="UniProtKB-KW"/>
</dbReference>
<keyword evidence="1" id="KW-0808">Transferase</keyword>
<protein>
    <submittedName>
        <fullName evidence="1">Nucleotidyl transferase AbiEii/AbiGii toxin family protein</fullName>
    </submittedName>
</protein>
<dbReference type="Gene3D" id="3.10.450.620">
    <property type="entry name" value="JHP933, nucleotidyltransferase-like core domain"/>
    <property type="match status" value="1"/>
</dbReference>
<gene>
    <name evidence="1" type="ORF">FGI21_15375</name>
</gene>
<keyword evidence="2" id="KW-1185">Reference proteome</keyword>
<dbReference type="EMBL" id="CP040817">
    <property type="protein sequence ID" value="QYM93146.1"/>
    <property type="molecule type" value="Genomic_DNA"/>
</dbReference>